<dbReference type="InterPro" id="IPR009825">
    <property type="entry name" value="ECF_substrate-spec-like"/>
</dbReference>
<keyword evidence="5" id="KW-1185">Reference proteome</keyword>
<evidence type="ECO:0000256" key="2">
    <source>
        <dbReference type="ARBA" id="ARBA00022989"/>
    </source>
</evidence>
<feature type="transmembrane region" description="Helical" evidence="3">
    <location>
        <begin position="87"/>
        <end position="108"/>
    </location>
</feature>
<evidence type="ECO:0000313" key="4">
    <source>
        <dbReference type="EMBL" id="MEQ2441990.1"/>
    </source>
</evidence>
<evidence type="ECO:0000313" key="5">
    <source>
        <dbReference type="Proteomes" id="UP001464378"/>
    </source>
</evidence>
<feature type="transmembrane region" description="Helical" evidence="3">
    <location>
        <begin position="164"/>
        <end position="181"/>
    </location>
</feature>
<dbReference type="PANTHER" id="PTHR37815">
    <property type="entry name" value="UPF0397 PROTEIN BC_2624-RELATED"/>
    <property type="match status" value="1"/>
</dbReference>
<feature type="transmembrane region" description="Helical" evidence="3">
    <location>
        <begin position="47"/>
        <end position="75"/>
    </location>
</feature>
<keyword evidence="1 3" id="KW-0812">Transmembrane</keyword>
<dbReference type="Pfam" id="PF07155">
    <property type="entry name" value="ECF-ribofla_trS"/>
    <property type="match status" value="1"/>
</dbReference>
<dbReference type="Gene3D" id="1.10.1760.20">
    <property type="match status" value="1"/>
</dbReference>
<sequence>MILNSRNTRDQKLMFAVMAGLMAALVAVGSALRITLPVNVGTTSFHLGNIMCALSGIFLGPVGGGLAAGIGSAIYDMTNPLYISECWITFITKGAYGVAVGLIAWSAGRRGERYGWNLAGTVTGAVVYAALYLFKGFAWDGLLLGGLQAGPALAALVPKLPATTFNAVVAIVCAPALAAAVQKARHSVTAAQQG</sequence>
<proteinExistence type="predicted"/>
<dbReference type="PANTHER" id="PTHR37815:SF3">
    <property type="entry name" value="UPF0397 PROTEIN SPR0429"/>
    <property type="match status" value="1"/>
</dbReference>
<keyword evidence="3" id="KW-0472">Membrane</keyword>
<name>A0ABV1E5I1_9FIRM</name>
<reference evidence="4 5" key="1">
    <citation type="submission" date="2024-03" db="EMBL/GenBank/DDBJ databases">
        <title>Human intestinal bacterial collection.</title>
        <authorList>
            <person name="Pauvert C."/>
            <person name="Hitch T.C.A."/>
            <person name="Clavel T."/>
        </authorList>
    </citation>
    <scope>NUCLEOTIDE SEQUENCE [LARGE SCALE GENOMIC DNA]</scope>
    <source>
        <strain evidence="4 5">CLA-AP-H29</strain>
    </source>
</reference>
<feature type="transmembrane region" description="Helical" evidence="3">
    <location>
        <begin position="114"/>
        <end position="134"/>
    </location>
</feature>
<dbReference type="Proteomes" id="UP001464378">
    <property type="component" value="Unassembled WGS sequence"/>
</dbReference>
<evidence type="ECO:0000256" key="3">
    <source>
        <dbReference type="SAM" id="Phobius"/>
    </source>
</evidence>
<comment type="caution">
    <text evidence="4">The sequence shown here is derived from an EMBL/GenBank/DDBJ whole genome shotgun (WGS) entry which is preliminary data.</text>
</comment>
<evidence type="ECO:0000256" key="1">
    <source>
        <dbReference type="ARBA" id="ARBA00022692"/>
    </source>
</evidence>
<gene>
    <name evidence="4" type="ORF">WMO64_00725</name>
</gene>
<keyword evidence="2 3" id="KW-1133">Transmembrane helix</keyword>
<dbReference type="EMBL" id="JBBMFK010000001">
    <property type="protein sequence ID" value="MEQ2441990.1"/>
    <property type="molecule type" value="Genomic_DNA"/>
</dbReference>
<organism evidence="4 5">
    <name type="scientific">Pseudoflavonifractor intestinihominis</name>
    <dbReference type="NCBI Taxonomy" id="3133171"/>
    <lineage>
        <taxon>Bacteria</taxon>
        <taxon>Bacillati</taxon>
        <taxon>Bacillota</taxon>
        <taxon>Clostridia</taxon>
        <taxon>Eubacteriales</taxon>
        <taxon>Oscillospiraceae</taxon>
        <taxon>Pseudoflavonifractor</taxon>
    </lineage>
</organism>
<dbReference type="RefSeq" id="WP_294518853.1">
    <property type="nucleotide sequence ID" value="NZ_JBBMFK010000001.1"/>
</dbReference>
<protein>
    <submittedName>
        <fullName evidence="4">ECF transporter S component</fullName>
    </submittedName>
</protein>
<accession>A0ABV1E5I1</accession>